<protein>
    <submittedName>
        <fullName evidence="1">Uncharacterized protein</fullName>
    </submittedName>
</protein>
<keyword evidence="2" id="KW-1185">Reference proteome</keyword>
<reference evidence="1" key="1">
    <citation type="submission" date="2021-12" db="EMBL/GenBank/DDBJ databases">
        <title>Bradyrhizobium xenonodulans sp. nov.</title>
        <authorList>
            <person name="Claassens R."/>
            <person name="Venter S.N."/>
            <person name="Beukes C.W."/>
            <person name="Stepkowski T."/>
            <person name="Steenkamp E.T."/>
        </authorList>
    </citation>
    <scope>NUCLEOTIDE SEQUENCE</scope>
    <source>
        <strain evidence="1">14AB</strain>
    </source>
</reference>
<organism evidence="1 2">
    <name type="scientific">Bradyrhizobium xenonodulans</name>
    <dbReference type="NCBI Taxonomy" id="2736875"/>
    <lineage>
        <taxon>Bacteria</taxon>
        <taxon>Pseudomonadati</taxon>
        <taxon>Pseudomonadota</taxon>
        <taxon>Alphaproteobacteria</taxon>
        <taxon>Hyphomicrobiales</taxon>
        <taxon>Nitrobacteraceae</taxon>
        <taxon>Bradyrhizobium</taxon>
    </lineage>
</organism>
<dbReference type="Proteomes" id="UP001179614">
    <property type="component" value="Chromosome"/>
</dbReference>
<sequence>MVEKHITSLRNVIDLANYRLAMTSGKAAAMSARLCRHCGAPMLDGENDDDCSTAIDAAPLRLRDRSRRIRVD</sequence>
<evidence type="ECO:0000313" key="2">
    <source>
        <dbReference type="Proteomes" id="UP001179614"/>
    </source>
</evidence>
<dbReference type="RefSeq" id="WP_270168005.1">
    <property type="nucleotide sequence ID" value="NZ_CP089391.1"/>
</dbReference>
<gene>
    <name evidence="1" type="ORF">I3J27_09440</name>
</gene>
<accession>A0ABY7MQF0</accession>
<name>A0ABY7MQF0_9BRAD</name>
<evidence type="ECO:0000313" key="1">
    <source>
        <dbReference type="EMBL" id="WBL80625.1"/>
    </source>
</evidence>
<dbReference type="EMBL" id="CP089391">
    <property type="protein sequence ID" value="WBL80625.1"/>
    <property type="molecule type" value="Genomic_DNA"/>
</dbReference>
<proteinExistence type="predicted"/>